<dbReference type="PANTHER" id="PTHR35134">
    <property type="entry name" value="NUCLEOTIDASE YQFW-RELATED"/>
    <property type="match status" value="1"/>
</dbReference>
<keyword evidence="2" id="KW-1185">Reference proteome</keyword>
<name>A0AAE1RPH6_9SOLA</name>
<dbReference type="EMBL" id="JAVYJV010000013">
    <property type="protein sequence ID" value="KAK4355396.1"/>
    <property type="molecule type" value="Genomic_DNA"/>
</dbReference>
<dbReference type="Proteomes" id="UP001291623">
    <property type="component" value="Unassembled WGS sequence"/>
</dbReference>
<protein>
    <submittedName>
        <fullName evidence="1">Uncharacterized protein</fullName>
    </submittedName>
</protein>
<proteinExistence type="predicted"/>
<reference evidence="1" key="1">
    <citation type="submission" date="2023-12" db="EMBL/GenBank/DDBJ databases">
        <title>Genome assembly of Anisodus tanguticus.</title>
        <authorList>
            <person name="Wang Y.-J."/>
        </authorList>
    </citation>
    <scope>NUCLEOTIDE SEQUENCE</scope>
    <source>
        <strain evidence="1">KB-2021</strain>
        <tissue evidence="1">Leaf</tissue>
    </source>
</reference>
<gene>
    <name evidence="1" type="ORF">RND71_024367</name>
</gene>
<organism evidence="1 2">
    <name type="scientific">Anisodus tanguticus</name>
    <dbReference type="NCBI Taxonomy" id="243964"/>
    <lineage>
        <taxon>Eukaryota</taxon>
        <taxon>Viridiplantae</taxon>
        <taxon>Streptophyta</taxon>
        <taxon>Embryophyta</taxon>
        <taxon>Tracheophyta</taxon>
        <taxon>Spermatophyta</taxon>
        <taxon>Magnoliopsida</taxon>
        <taxon>eudicotyledons</taxon>
        <taxon>Gunneridae</taxon>
        <taxon>Pentapetalae</taxon>
        <taxon>asterids</taxon>
        <taxon>lamiids</taxon>
        <taxon>Solanales</taxon>
        <taxon>Solanaceae</taxon>
        <taxon>Solanoideae</taxon>
        <taxon>Hyoscyameae</taxon>
        <taxon>Anisodus</taxon>
    </lineage>
</organism>
<dbReference type="PANTHER" id="PTHR35134:SF2">
    <property type="entry name" value="NUCLEOTIDASE YQFW-RELATED"/>
    <property type="match status" value="1"/>
</dbReference>
<evidence type="ECO:0000313" key="2">
    <source>
        <dbReference type="Proteomes" id="UP001291623"/>
    </source>
</evidence>
<dbReference type="AlphaFoldDB" id="A0AAE1RPH6"/>
<accession>A0AAE1RPH6</accession>
<dbReference type="InterPro" id="IPR052419">
    <property type="entry name" value="5_3-deoxyribonucleotidase-like"/>
</dbReference>
<comment type="caution">
    <text evidence="1">The sequence shown here is derived from an EMBL/GenBank/DDBJ whole genome shotgun (WGS) entry which is preliminary data.</text>
</comment>
<evidence type="ECO:0000313" key="1">
    <source>
        <dbReference type="EMBL" id="KAK4355396.1"/>
    </source>
</evidence>
<sequence>MAITSTFSVGPKDSFLLSNNKGFQFLSCVKFLSTSIDPHGGGGKYPFNNSTNLRLWGCCSNDSNISCAGNNNKYMNGFQRAQVLLHDAKEASSSSATKDTNNNSSHRGSCGGFFNQDLQDKIVVAVDVDEVLGNFVSALNEFVADRYSAYHSVSEYHVYEFFKTTLAFGAFLCFSPLTTLNIRLVSFNDPIYDIFLTGTAKQLIAREKKTRVYSAGN</sequence>